<organism evidence="8 9">
    <name type="scientific">Euplotes crassus</name>
    <dbReference type="NCBI Taxonomy" id="5936"/>
    <lineage>
        <taxon>Eukaryota</taxon>
        <taxon>Sar</taxon>
        <taxon>Alveolata</taxon>
        <taxon>Ciliophora</taxon>
        <taxon>Intramacronucleata</taxon>
        <taxon>Spirotrichea</taxon>
        <taxon>Hypotrichia</taxon>
        <taxon>Euplotida</taxon>
        <taxon>Euplotidae</taxon>
        <taxon>Moneuplotes</taxon>
    </lineage>
</organism>
<dbReference type="Pfam" id="PF22544">
    <property type="entry name" value="HYDIN_VesB_CFA65-like_Ig"/>
    <property type="match status" value="1"/>
</dbReference>
<keyword evidence="3" id="KW-0963">Cytoplasm</keyword>
<keyword evidence="4" id="KW-0969">Cilium</keyword>
<dbReference type="GO" id="GO:0005929">
    <property type="term" value="C:cilium"/>
    <property type="evidence" value="ECO:0007669"/>
    <property type="project" value="UniProtKB-SubCell"/>
</dbReference>
<dbReference type="Pfam" id="PF24770">
    <property type="entry name" value="Ig-CFAP74_2"/>
    <property type="match status" value="1"/>
</dbReference>
<feature type="compositionally biased region" description="Basic and acidic residues" evidence="6">
    <location>
        <begin position="750"/>
        <end position="764"/>
    </location>
</feature>
<dbReference type="InterPro" id="IPR013783">
    <property type="entry name" value="Ig-like_fold"/>
</dbReference>
<feature type="domain" description="MSP" evidence="7">
    <location>
        <begin position="935"/>
        <end position="1060"/>
    </location>
</feature>
<evidence type="ECO:0000313" key="9">
    <source>
        <dbReference type="Proteomes" id="UP001295684"/>
    </source>
</evidence>
<dbReference type="PROSITE" id="PS50202">
    <property type="entry name" value="MSP"/>
    <property type="match status" value="1"/>
</dbReference>
<dbReference type="Pfam" id="PF24771">
    <property type="entry name" value="Ig_CFAP74_1st"/>
    <property type="match status" value="1"/>
</dbReference>
<feature type="region of interest" description="Disordered" evidence="6">
    <location>
        <begin position="671"/>
        <end position="764"/>
    </location>
</feature>
<feature type="compositionally biased region" description="Basic residues" evidence="6">
    <location>
        <begin position="693"/>
        <end position="709"/>
    </location>
</feature>
<keyword evidence="9" id="KW-1185">Reference proteome</keyword>
<name>A0AAD1UM78_EUPCR</name>
<accession>A0AAD1UM78</accession>
<evidence type="ECO:0000259" key="7">
    <source>
        <dbReference type="PROSITE" id="PS50202"/>
    </source>
</evidence>
<sequence length="1231" mass="142186">MEGADFDDFGDEESVEYVPKLSKLEEEYMEKARKRQKENLTKPQIVTGKEFKGTAFISKPETIFFKDFEVGKTHVQTILVTNVSFSFNSFKVMPLDDSITDFFEIKYTPTGRMSAGLSTTIQITFVPQLNQDINSYLPLLAETGPINIPLICTCKKALIEVPEPIIDFADVIFGEQASINLKIHNNGALPAEIYIKTNRGDKIPVMEEEDLEEKKRREKQQKVEAEVYRQRQIKEELEKANKPEGEGEEETKQEGEGEGDKEPAPITQEEIDAAMKNLVFEDNEFDEFCVQALFKRQNNIGSYTSKNLSFTFKPIKLGKIFQECTLFFDNQDYTEPIPIIIKGTCVDVPIYVEKLTYNLHTLVYEKTYRDKIVLFNRSSNTMKLQLYFPKELKNYLEFNPTLGYIQGNDKFEIWMKFKPDRTILSISKKFISEGNNIDIPIKVVGSNQVIPVRFNIIGRFTVNSVTFNPTSIDFGNVYHNSASRVNLNMENHSLLPQKFYFANLPKEISVETDNGCGVMLPGESYRFSIAYRPSQTTAYEEGEIFCRLVTGEICSREVKIKYKVNVMRLPLKMTNTLIEFPGLPEKEMVEIVTQVENPSNKTYMVELCPPKHQLSGIMITPVVMQIPPQKSSLISVKYKSEFRDFNAFTLDNIQKEEDKLRREKEVVGLIKKEDDGEEPGEDGLPPPPIDGKAKKRKKRRNKKLAQRLKKKDEEEEAPADPKKGGKKEEEKKKDEKKGKKDPKAEEEEEERKRKEEEERIEKEKQRIAEIEAKFDSVAELRKIGGKKLDFFPDDDRKRAQHYDWLIPMFFKDTSKPDNELKKTFMEVRTITVTRTLIPQEDVVDFGEVPVAFRKTYEILIKNIGDIEQPLKMEPLPLFGGFTVLNARRTLKPGETKPILVEFNPFTQQIYEEKLQLFSDTTVASVMLKGIGVRPEVRIEPQDGLIYFANILVNEYAEKEMEIKNVSNFPVKFSLDKLVEGVVNRRGLNNFTFIPSEGVVPSSSSLKIKMIFHPDRVSNEYFQILKLNVPNQVKEQNIYIRGYSYDRQNFIREDNPFIWRDLQWYKDRNYEEILALREDGDETRADDEEEEKAPPETNEITLEFIRSDNPDDLTEEEREKMYTRKITVGGCKLLDPKLEKNGAFEINPPADEKYFECDNPKGALAGGQETVISFKFNPPEVDPLLQEIEEVRSIGRWVESIWECKITGGYVEQGQPDLLPYQIKLRAYAQQI</sequence>
<dbReference type="EMBL" id="CAMPGE010011058">
    <property type="protein sequence ID" value="CAI2369903.1"/>
    <property type="molecule type" value="Genomic_DNA"/>
</dbReference>
<dbReference type="Pfam" id="PF24798">
    <property type="entry name" value="Ig-CFAP74_4th"/>
    <property type="match status" value="1"/>
</dbReference>
<evidence type="ECO:0000256" key="5">
    <source>
        <dbReference type="ARBA" id="ARBA00023273"/>
    </source>
</evidence>
<gene>
    <name evidence="8" type="ORF">ECRASSUSDP1_LOCUS11207</name>
</gene>
<evidence type="ECO:0000313" key="8">
    <source>
        <dbReference type="EMBL" id="CAI2369903.1"/>
    </source>
</evidence>
<dbReference type="PANTHER" id="PTHR22538">
    <property type="entry name" value="CILIA- AND FLAGELLA-ASSOCIATED PROTEIN 74"/>
    <property type="match status" value="1"/>
</dbReference>
<comment type="caution">
    <text evidence="8">The sequence shown here is derived from an EMBL/GenBank/DDBJ whole genome shotgun (WGS) entry which is preliminary data.</text>
</comment>
<dbReference type="GO" id="GO:0005737">
    <property type="term" value="C:cytoplasm"/>
    <property type="evidence" value="ECO:0007669"/>
    <property type="project" value="UniProtKB-SubCell"/>
</dbReference>
<dbReference type="InterPro" id="IPR053879">
    <property type="entry name" value="HYDIN_VesB_CFA65-like_Ig"/>
</dbReference>
<dbReference type="Pfam" id="PF24778">
    <property type="entry name" value="Ig-CFAP74_3rd"/>
    <property type="match status" value="1"/>
</dbReference>
<protein>
    <recommendedName>
        <fullName evidence="7">MSP domain-containing protein</fullName>
    </recommendedName>
</protein>
<feature type="compositionally biased region" description="Basic and acidic residues" evidence="6">
    <location>
        <begin position="234"/>
        <end position="263"/>
    </location>
</feature>
<dbReference type="Proteomes" id="UP001295684">
    <property type="component" value="Unassembled WGS sequence"/>
</dbReference>
<keyword evidence="5" id="KW-0966">Cell projection</keyword>
<feature type="compositionally biased region" description="Basic and acidic residues" evidence="6">
    <location>
        <begin position="719"/>
        <end position="743"/>
    </location>
</feature>
<dbReference type="InterPro" id="IPR056307">
    <property type="entry name" value="Ig-CFAP74_3rd"/>
</dbReference>
<evidence type="ECO:0000256" key="2">
    <source>
        <dbReference type="ARBA" id="ARBA00004496"/>
    </source>
</evidence>
<dbReference type="Gene3D" id="2.60.40.10">
    <property type="entry name" value="Immunoglobulins"/>
    <property type="match status" value="5"/>
</dbReference>
<evidence type="ECO:0000256" key="3">
    <source>
        <dbReference type="ARBA" id="ARBA00022490"/>
    </source>
</evidence>
<feature type="region of interest" description="Disordered" evidence="6">
    <location>
        <begin position="234"/>
        <end position="265"/>
    </location>
</feature>
<comment type="subcellular location">
    <subcellularLocation>
        <location evidence="1">Cell projection</location>
        <location evidence="1">Cilium</location>
    </subcellularLocation>
    <subcellularLocation>
        <location evidence="2">Cytoplasm</location>
    </subcellularLocation>
</comment>
<dbReference type="InterPro" id="IPR056310">
    <property type="entry name" value="Ig-CFAP74_4th"/>
</dbReference>
<reference evidence="8" key="1">
    <citation type="submission" date="2023-07" db="EMBL/GenBank/DDBJ databases">
        <authorList>
            <consortium name="AG Swart"/>
            <person name="Singh M."/>
            <person name="Singh A."/>
            <person name="Seah K."/>
            <person name="Emmerich C."/>
        </authorList>
    </citation>
    <scope>NUCLEOTIDE SEQUENCE</scope>
    <source>
        <strain evidence="8">DP1</strain>
    </source>
</reference>
<evidence type="ECO:0000256" key="6">
    <source>
        <dbReference type="SAM" id="MobiDB-lite"/>
    </source>
</evidence>
<dbReference type="PANTHER" id="PTHR22538:SF0">
    <property type="entry name" value="CILIA- AND FLAGELLA-ASSOCIATED PROTEIN 74"/>
    <property type="match status" value="1"/>
</dbReference>
<evidence type="ECO:0000256" key="1">
    <source>
        <dbReference type="ARBA" id="ARBA00004138"/>
    </source>
</evidence>
<proteinExistence type="predicted"/>
<dbReference type="InterPro" id="IPR056306">
    <property type="entry name" value="Ig-CFAP74_2nd"/>
</dbReference>
<dbReference type="InterPro" id="IPR000535">
    <property type="entry name" value="MSP_dom"/>
</dbReference>
<evidence type="ECO:0000256" key="4">
    <source>
        <dbReference type="ARBA" id="ARBA00023069"/>
    </source>
</evidence>
<dbReference type="AlphaFoldDB" id="A0AAD1UM78"/>